<comment type="subunit">
    <text evidence="5">Monomer. Associates with the 50S ribosomal subunit.</text>
</comment>
<sequence>MLEKEVVNFERTIIIGIITQNQNEEKLNEYLDELEFLTYTAGGQVVKRFYQKLEKPHPKTFLGSGKIDEINSFIKSNSISTVIFDDELSPSQQKNISKILDCKILDRTNLILDIFAQRAETSYARTQVELAQCQYLLPRLSGLWTHLERQKGGIGLRGPGETEIETDRRIVRDRIALLKEKIKTIDKQMSIQRGNRGAMVRVALVGYTNVGKSTLMNVISKSEVFVENKLFATLDTTVRKVVIKNLPFLLSDTVGFIRKLPTQLIESFKSTLDEVREADLLLHVVDISHSDFEEHINSVNQILQDIKSNNKPVIMVFNKIDAYKHLIIETDDLITEKTVKHFTLEELRSTWMNKSGAKNTLFISATNKDNFEEFRKKVYEMVREIHITRFPYNKFLYPDFKDASED</sequence>
<comment type="caution">
    <text evidence="7">The sequence shown here is derived from an EMBL/GenBank/DDBJ whole genome shotgun (WGS) entry which is preliminary data.</text>
</comment>
<comment type="subcellular location">
    <subcellularLocation>
        <location evidence="5">Cytoplasm</location>
    </subcellularLocation>
    <text evidence="5">May associate with membranes.</text>
</comment>
<evidence type="ECO:0000256" key="5">
    <source>
        <dbReference type="HAMAP-Rule" id="MF_00900"/>
    </source>
</evidence>
<evidence type="ECO:0000313" key="8">
    <source>
        <dbReference type="Proteomes" id="UP001460072"/>
    </source>
</evidence>
<keyword evidence="8" id="KW-1185">Reference proteome</keyword>
<organism evidence="7 8">
    <name type="scientific">Flavobacterium aureirubrum</name>
    <dbReference type="NCBI Taxonomy" id="3133147"/>
    <lineage>
        <taxon>Bacteria</taxon>
        <taxon>Pseudomonadati</taxon>
        <taxon>Bacteroidota</taxon>
        <taxon>Flavobacteriia</taxon>
        <taxon>Flavobacteriales</taxon>
        <taxon>Flavobacteriaceae</taxon>
        <taxon>Flavobacterium</taxon>
    </lineage>
</organism>
<dbReference type="InterPro" id="IPR025121">
    <property type="entry name" value="GTPase_HflX_N"/>
</dbReference>
<feature type="domain" description="Hflx-type G" evidence="6">
    <location>
        <begin position="200"/>
        <end position="386"/>
    </location>
</feature>
<dbReference type="EMBL" id="JBCGDO010000013">
    <property type="protein sequence ID" value="MEM0543066.1"/>
    <property type="molecule type" value="Genomic_DNA"/>
</dbReference>
<dbReference type="InterPro" id="IPR027417">
    <property type="entry name" value="P-loop_NTPase"/>
</dbReference>
<dbReference type="PANTHER" id="PTHR10229:SF0">
    <property type="entry name" value="GTP-BINDING PROTEIN 6-RELATED"/>
    <property type="match status" value="1"/>
</dbReference>
<evidence type="ECO:0000256" key="2">
    <source>
        <dbReference type="ARBA" id="ARBA00022741"/>
    </source>
</evidence>
<dbReference type="InterPro" id="IPR016496">
    <property type="entry name" value="GTPase_HflX"/>
</dbReference>
<gene>
    <name evidence="5 7" type="primary">hflX</name>
    <name evidence="7" type="ORF">WFZ85_10570</name>
</gene>
<dbReference type="Gene3D" id="6.10.250.2860">
    <property type="match status" value="1"/>
</dbReference>
<evidence type="ECO:0000313" key="7">
    <source>
        <dbReference type="EMBL" id="MEM0543066.1"/>
    </source>
</evidence>
<dbReference type="InterPro" id="IPR042108">
    <property type="entry name" value="GTPase_HflX_N_sf"/>
</dbReference>
<proteinExistence type="inferred from homology"/>
<name>A0ABU9N724_9FLAO</name>
<evidence type="ECO:0000256" key="1">
    <source>
        <dbReference type="ARBA" id="ARBA00022723"/>
    </source>
</evidence>
<dbReference type="PROSITE" id="PS51705">
    <property type="entry name" value="G_HFLX"/>
    <property type="match status" value="1"/>
</dbReference>
<dbReference type="HAMAP" id="MF_00900">
    <property type="entry name" value="GTPase_HflX"/>
    <property type="match status" value="1"/>
</dbReference>
<evidence type="ECO:0000256" key="3">
    <source>
        <dbReference type="ARBA" id="ARBA00022842"/>
    </source>
</evidence>
<keyword evidence="2 5" id="KW-0547">Nucleotide-binding</keyword>
<dbReference type="PIRSF" id="PIRSF006809">
    <property type="entry name" value="GTP-binding_hflX_prd"/>
    <property type="match status" value="1"/>
</dbReference>
<comment type="similarity">
    <text evidence="5">Belongs to the TRAFAC class OBG-HflX-like GTPase superfamily. HflX GTPase family.</text>
</comment>
<dbReference type="NCBIfam" id="TIGR00231">
    <property type="entry name" value="small_GTP"/>
    <property type="match status" value="1"/>
</dbReference>
<accession>A0ABU9N724</accession>
<protein>
    <recommendedName>
        <fullName evidence="5">GTPase HflX</fullName>
    </recommendedName>
    <alternativeName>
        <fullName evidence="5">GTP-binding protein HflX</fullName>
    </alternativeName>
</protein>
<dbReference type="Gene3D" id="3.40.50.300">
    <property type="entry name" value="P-loop containing nucleotide triphosphate hydrolases"/>
    <property type="match status" value="1"/>
</dbReference>
<dbReference type="InterPro" id="IPR032305">
    <property type="entry name" value="GTP-bd_M"/>
</dbReference>
<dbReference type="InterPro" id="IPR006073">
    <property type="entry name" value="GTP-bd"/>
</dbReference>
<dbReference type="Proteomes" id="UP001460072">
    <property type="component" value="Unassembled WGS sequence"/>
</dbReference>
<dbReference type="InterPro" id="IPR005225">
    <property type="entry name" value="Small_GTP-bd"/>
</dbReference>
<dbReference type="CDD" id="cd01878">
    <property type="entry name" value="HflX"/>
    <property type="match status" value="1"/>
</dbReference>
<dbReference type="PANTHER" id="PTHR10229">
    <property type="entry name" value="GTP-BINDING PROTEIN HFLX"/>
    <property type="match status" value="1"/>
</dbReference>
<evidence type="ECO:0000259" key="6">
    <source>
        <dbReference type="PROSITE" id="PS51705"/>
    </source>
</evidence>
<comment type="function">
    <text evidence="5">GTPase that associates with the 50S ribosomal subunit and may have a role during protein synthesis or ribosome biogenesis.</text>
</comment>
<dbReference type="RefSeq" id="WP_342696267.1">
    <property type="nucleotide sequence ID" value="NZ_JBCGDO010000013.1"/>
</dbReference>
<evidence type="ECO:0000256" key="4">
    <source>
        <dbReference type="ARBA" id="ARBA00023134"/>
    </source>
</evidence>
<keyword evidence="4 5" id="KW-0342">GTP-binding</keyword>
<dbReference type="Pfam" id="PF16360">
    <property type="entry name" value="GTP-bdg_M"/>
    <property type="match status" value="1"/>
</dbReference>
<keyword evidence="5" id="KW-0963">Cytoplasm</keyword>
<dbReference type="Pfam" id="PF01926">
    <property type="entry name" value="MMR_HSR1"/>
    <property type="match status" value="1"/>
</dbReference>
<dbReference type="Pfam" id="PF13167">
    <property type="entry name" value="GTP-bdg_N"/>
    <property type="match status" value="1"/>
</dbReference>
<keyword evidence="3" id="KW-0460">Magnesium</keyword>
<keyword evidence="1" id="KW-0479">Metal-binding</keyword>
<dbReference type="NCBIfam" id="TIGR03156">
    <property type="entry name" value="GTP_HflX"/>
    <property type="match status" value="1"/>
</dbReference>
<dbReference type="Gene3D" id="3.40.50.11060">
    <property type="entry name" value="GTPase HflX, N-terminal domain"/>
    <property type="match status" value="1"/>
</dbReference>
<dbReference type="SUPFAM" id="SSF52540">
    <property type="entry name" value="P-loop containing nucleoside triphosphate hydrolases"/>
    <property type="match status" value="1"/>
</dbReference>
<dbReference type="PRINTS" id="PR00326">
    <property type="entry name" value="GTP1OBG"/>
</dbReference>
<reference evidence="7 8" key="1">
    <citation type="submission" date="2024-03" db="EMBL/GenBank/DDBJ databases">
        <title>Two novel species of the genus Flavobacterium exhibiting potentially degradation of complex polysaccharides.</title>
        <authorList>
            <person name="Lian X."/>
        </authorList>
    </citation>
    <scope>NUCLEOTIDE SEQUENCE [LARGE SCALE GENOMIC DNA]</scope>
    <source>
        <strain evidence="8">j3</strain>
    </source>
</reference>
<dbReference type="InterPro" id="IPR030394">
    <property type="entry name" value="G_HFLX_dom"/>
</dbReference>